<comment type="caution">
    <text evidence="2">The sequence shown here is derived from an EMBL/GenBank/DDBJ whole genome shotgun (WGS) entry which is preliminary data.</text>
</comment>
<evidence type="ECO:0000256" key="1">
    <source>
        <dbReference type="SAM" id="Phobius"/>
    </source>
</evidence>
<keyword evidence="1" id="KW-0812">Transmembrane</keyword>
<accession>A0A0G0JCS0</accession>
<dbReference type="AlphaFoldDB" id="A0A0G0JCS0"/>
<protein>
    <submittedName>
        <fullName evidence="2">Uncharacterized protein</fullName>
    </submittedName>
</protein>
<feature type="transmembrane region" description="Helical" evidence="1">
    <location>
        <begin position="6"/>
        <end position="23"/>
    </location>
</feature>
<name>A0A0G0JCS0_9BACT</name>
<sequence>MPSEEVATNFVLGGGISLVSIGLRKAINFIAERRFASSDPNAYRRFGRTFKDQNDFNTTVDSNQEATRYFTTTGITEFIIPFVVGLAGLATCVVGAINGDLNLIALASLPTVTHGGDFILKRFAPHPNKK</sequence>
<proteinExistence type="predicted"/>
<dbReference type="Proteomes" id="UP000034917">
    <property type="component" value="Unassembled WGS sequence"/>
</dbReference>
<evidence type="ECO:0000313" key="3">
    <source>
        <dbReference type="Proteomes" id="UP000034917"/>
    </source>
</evidence>
<reference evidence="2 3" key="1">
    <citation type="journal article" date="2015" name="Nature">
        <title>rRNA introns, odd ribosomes, and small enigmatic genomes across a large radiation of phyla.</title>
        <authorList>
            <person name="Brown C.T."/>
            <person name="Hug L.A."/>
            <person name="Thomas B.C."/>
            <person name="Sharon I."/>
            <person name="Castelle C.J."/>
            <person name="Singh A."/>
            <person name="Wilkins M.J."/>
            <person name="Williams K.H."/>
            <person name="Banfield J.F."/>
        </authorList>
    </citation>
    <scope>NUCLEOTIDE SEQUENCE [LARGE SCALE GENOMIC DNA]</scope>
</reference>
<feature type="transmembrane region" description="Helical" evidence="1">
    <location>
        <begin position="78"/>
        <end position="97"/>
    </location>
</feature>
<keyword evidence="1" id="KW-1133">Transmembrane helix</keyword>
<evidence type="ECO:0000313" key="2">
    <source>
        <dbReference type="EMBL" id="KKQ25966.1"/>
    </source>
</evidence>
<keyword evidence="1" id="KW-0472">Membrane</keyword>
<dbReference type="EMBL" id="LBSV01000004">
    <property type="protein sequence ID" value="KKQ25966.1"/>
    <property type="molecule type" value="Genomic_DNA"/>
</dbReference>
<gene>
    <name evidence="2" type="ORF">US40_C0004G0001</name>
</gene>
<organism evidence="2 3">
    <name type="scientific">Candidatus Roizmanbacteria bacterium GW2011_GWC2_37_13</name>
    <dbReference type="NCBI Taxonomy" id="1618486"/>
    <lineage>
        <taxon>Bacteria</taxon>
        <taxon>Candidatus Roizmaniibacteriota</taxon>
    </lineage>
</organism>